<dbReference type="OrthoDB" id="9805588at2"/>
<dbReference type="PANTHER" id="PTHR40114:SF1">
    <property type="entry name" value="SLR0698 PROTEIN"/>
    <property type="match status" value="1"/>
</dbReference>
<sequence>MAFEIERKFLLRNDNWRSEVIRTIEMRQGYLSRGIGRSIRVRLEDHQAFINIKSSRNGIHRHEFEYEIPYSDAEEIFEEVALRPFIEKRRHIIEHGDLHFEVDEFFGDNAGLIVAEIELPDIEHDFDHPEWLGKEVSSDQRYYNTSLVESPYNQWKE</sequence>
<reference evidence="3 5" key="1">
    <citation type="journal article" date="2014" name="BMC Genomics">
        <title>The genome of the intracellular bacterium of the coastal bivalve, Solemya velum: a blueprint for thriving in and out of symbiosis.</title>
        <authorList>
            <person name="Dmytrenko O."/>
            <person name="Russell S.L."/>
            <person name="Loo W.T."/>
            <person name="Fontanez K.M."/>
            <person name="Liao L."/>
            <person name="Roeselers G."/>
            <person name="Sharma R."/>
            <person name="Stewart F.J."/>
            <person name="Newton I.L."/>
            <person name="Woyke T."/>
            <person name="Wu D."/>
            <person name="Lang J.M."/>
            <person name="Eisen J.A."/>
            <person name="Cavanaugh C.M."/>
        </authorList>
    </citation>
    <scope>NUCLEOTIDE SEQUENCE [LARGE SCALE GENOMIC DNA]</scope>
    <source>
        <strain evidence="3 5">WH</strain>
    </source>
</reference>
<dbReference type="STRING" id="2340.JV46_03990"/>
<dbReference type="PIRSF" id="PIRSF016487">
    <property type="entry name" value="CYTH_UCP016487"/>
    <property type="match status" value="1"/>
</dbReference>
<dbReference type="EMBL" id="JRAA01000002">
    <property type="protein sequence ID" value="KHF24598.1"/>
    <property type="molecule type" value="Genomic_DNA"/>
</dbReference>
<evidence type="ECO:0000313" key="4">
    <source>
        <dbReference type="EMBL" id="OOY33868.1"/>
    </source>
</evidence>
<protein>
    <submittedName>
        <fullName evidence="3">Adenylate cyclase</fullName>
        <ecNumber evidence="3">4.6.1.1</ecNumber>
    </submittedName>
    <submittedName>
        <fullName evidence="4">CYTH domain protein</fullName>
    </submittedName>
</protein>
<dbReference type="Proteomes" id="UP000030856">
    <property type="component" value="Unassembled WGS sequence"/>
</dbReference>
<comment type="caution">
    <text evidence="3">The sequence shown here is derived from an EMBL/GenBank/DDBJ whole genome shotgun (WGS) entry which is preliminary data.</text>
</comment>
<gene>
    <name evidence="4" type="ORF">BOV88_12990</name>
    <name evidence="3" type="ORF">JV46_03990</name>
</gene>
<dbReference type="InterPro" id="IPR033469">
    <property type="entry name" value="CYTH-like_dom_sf"/>
</dbReference>
<evidence type="ECO:0000313" key="3">
    <source>
        <dbReference type="EMBL" id="KHF24598.1"/>
    </source>
</evidence>
<proteinExistence type="predicted"/>
<dbReference type="SUPFAM" id="SSF55154">
    <property type="entry name" value="CYTH-like phosphatases"/>
    <property type="match status" value="1"/>
</dbReference>
<dbReference type="Proteomes" id="UP000190962">
    <property type="component" value="Unassembled WGS sequence"/>
</dbReference>
<dbReference type="EMBL" id="MPNX01000032">
    <property type="protein sequence ID" value="OOY33868.1"/>
    <property type="molecule type" value="Genomic_DNA"/>
</dbReference>
<dbReference type="Pfam" id="PF01928">
    <property type="entry name" value="CYTH"/>
    <property type="match status" value="1"/>
</dbReference>
<dbReference type="InterPro" id="IPR012042">
    <property type="entry name" value="NeuTTM/CthTTM-like"/>
</dbReference>
<dbReference type="Gene3D" id="2.40.320.10">
    <property type="entry name" value="Hypothetical Protein Pfu-838710-001"/>
    <property type="match status" value="1"/>
</dbReference>
<keyword evidence="5" id="KW-1185">Reference proteome</keyword>
<evidence type="ECO:0000259" key="2">
    <source>
        <dbReference type="PROSITE" id="PS51707"/>
    </source>
</evidence>
<dbReference type="EC" id="4.6.1.1" evidence="3"/>
<dbReference type="InterPro" id="IPR023577">
    <property type="entry name" value="CYTH_domain"/>
</dbReference>
<dbReference type="RefSeq" id="WP_043116847.1">
    <property type="nucleotide sequence ID" value="NZ_JRAA01000002.1"/>
</dbReference>
<dbReference type="eggNOG" id="COG2954">
    <property type="taxonomic scope" value="Bacteria"/>
</dbReference>
<evidence type="ECO:0000256" key="1">
    <source>
        <dbReference type="PIRSR" id="PIRSR016487-1"/>
    </source>
</evidence>
<feature type="domain" description="CYTH" evidence="2">
    <location>
        <begin position="2"/>
        <end position="149"/>
    </location>
</feature>
<evidence type="ECO:0000313" key="6">
    <source>
        <dbReference type="Proteomes" id="UP000190962"/>
    </source>
</evidence>
<dbReference type="PANTHER" id="PTHR40114">
    <property type="entry name" value="SLR0698 PROTEIN"/>
    <property type="match status" value="1"/>
</dbReference>
<name>A0A0B0H306_SOVGS</name>
<dbReference type="PATRIC" id="fig|2340.3.peg.1241"/>
<accession>A0A0B0H306</accession>
<dbReference type="CDD" id="cd07891">
    <property type="entry name" value="CYTH-like_CthTTM-like_1"/>
    <property type="match status" value="1"/>
</dbReference>
<dbReference type="GO" id="GO:0004016">
    <property type="term" value="F:adenylate cyclase activity"/>
    <property type="evidence" value="ECO:0007669"/>
    <property type="project" value="UniProtKB-EC"/>
</dbReference>
<keyword evidence="3" id="KW-0456">Lyase</keyword>
<feature type="active site" description="Proton acceptor" evidence="1">
    <location>
        <position position="30"/>
    </location>
</feature>
<dbReference type="SMART" id="SM01118">
    <property type="entry name" value="CYTH"/>
    <property type="match status" value="1"/>
</dbReference>
<organism evidence="3 5">
    <name type="scientific">Solemya velum gill symbiont</name>
    <dbReference type="NCBI Taxonomy" id="2340"/>
    <lineage>
        <taxon>Bacteria</taxon>
        <taxon>Pseudomonadati</taxon>
        <taxon>Pseudomonadota</taxon>
        <taxon>Gammaproteobacteria</taxon>
        <taxon>sulfur-oxidizing symbionts</taxon>
    </lineage>
</organism>
<dbReference type="PROSITE" id="PS51707">
    <property type="entry name" value="CYTH"/>
    <property type="match status" value="1"/>
</dbReference>
<dbReference type="AlphaFoldDB" id="A0A0B0H306"/>
<reference evidence="4 6" key="2">
    <citation type="submission" date="2016-11" db="EMBL/GenBank/DDBJ databases">
        <title>Mixed transmission modes and dynamic genome evolution in an obligate animal-bacterial symbiosis.</title>
        <authorList>
            <person name="Russell S.L."/>
            <person name="Corbett-Detig R.B."/>
            <person name="Cavanaugh C.M."/>
        </authorList>
    </citation>
    <scope>NUCLEOTIDE SEQUENCE [LARGE SCALE GENOMIC DNA]</scope>
    <source>
        <strain evidence="4">MA-KB16</strain>
    </source>
</reference>
<evidence type="ECO:0000313" key="5">
    <source>
        <dbReference type="Proteomes" id="UP000030856"/>
    </source>
</evidence>